<reference evidence="2" key="1">
    <citation type="journal article" date="2021" name="New Phytol.">
        <title>Evolutionary innovations through gain and loss of genes in the ectomycorrhizal Boletales.</title>
        <authorList>
            <person name="Wu G."/>
            <person name="Miyauchi S."/>
            <person name="Morin E."/>
            <person name="Kuo A."/>
            <person name="Drula E."/>
            <person name="Varga T."/>
            <person name="Kohler A."/>
            <person name="Feng B."/>
            <person name="Cao Y."/>
            <person name="Lipzen A."/>
            <person name="Daum C."/>
            <person name="Hundley H."/>
            <person name="Pangilinan J."/>
            <person name="Johnson J."/>
            <person name="Barry K."/>
            <person name="LaButti K."/>
            <person name="Ng V."/>
            <person name="Ahrendt S."/>
            <person name="Min B."/>
            <person name="Choi I.G."/>
            <person name="Park H."/>
            <person name="Plett J.M."/>
            <person name="Magnuson J."/>
            <person name="Spatafora J.W."/>
            <person name="Nagy L.G."/>
            <person name="Henrissat B."/>
            <person name="Grigoriev I.V."/>
            <person name="Yang Z.L."/>
            <person name="Xu J."/>
            <person name="Martin F.M."/>
        </authorList>
    </citation>
    <scope>NUCLEOTIDE SEQUENCE</scope>
    <source>
        <strain evidence="2">KKN 215</strain>
    </source>
</reference>
<accession>A0A8K0UTT8</accession>
<dbReference type="AlphaFoldDB" id="A0A8K0UTT8"/>
<name>A0A8K0UTT8_9AGAR</name>
<keyword evidence="3" id="KW-1185">Reference proteome</keyword>
<dbReference type="Proteomes" id="UP000813824">
    <property type="component" value="Unassembled WGS sequence"/>
</dbReference>
<evidence type="ECO:0000256" key="1">
    <source>
        <dbReference type="SAM" id="Phobius"/>
    </source>
</evidence>
<organism evidence="2 3">
    <name type="scientific">Cristinia sonorae</name>
    <dbReference type="NCBI Taxonomy" id="1940300"/>
    <lineage>
        <taxon>Eukaryota</taxon>
        <taxon>Fungi</taxon>
        <taxon>Dikarya</taxon>
        <taxon>Basidiomycota</taxon>
        <taxon>Agaricomycotina</taxon>
        <taxon>Agaricomycetes</taxon>
        <taxon>Agaricomycetidae</taxon>
        <taxon>Agaricales</taxon>
        <taxon>Pleurotineae</taxon>
        <taxon>Stephanosporaceae</taxon>
        <taxon>Cristinia</taxon>
    </lineage>
</organism>
<feature type="transmembrane region" description="Helical" evidence="1">
    <location>
        <begin position="171"/>
        <end position="194"/>
    </location>
</feature>
<dbReference type="EMBL" id="JAEVFJ010000008">
    <property type="protein sequence ID" value="KAH8103070.1"/>
    <property type="molecule type" value="Genomic_DNA"/>
</dbReference>
<feature type="transmembrane region" description="Helical" evidence="1">
    <location>
        <begin position="143"/>
        <end position="165"/>
    </location>
</feature>
<keyword evidence="1" id="KW-0472">Membrane</keyword>
<comment type="caution">
    <text evidence="2">The sequence shown here is derived from an EMBL/GenBank/DDBJ whole genome shotgun (WGS) entry which is preliminary data.</text>
</comment>
<keyword evidence="1" id="KW-0812">Transmembrane</keyword>
<keyword evidence="1" id="KW-1133">Transmembrane helix</keyword>
<protein>
    <submittedName>
        <fullName evidence="2">Uncharacterized protein</fullName>
    </submittedName>
</protein>
<gene>
    <name evidence="2" type="ORF">BXZ70DRAFT_770333</name>
</gene>
<sequence>MGSSWLKQARLHSHSIVPIFSPFYARLVPPRAAYSGPEGGGQSGTSSGPELPCSIDLFFPFALFSLLFPLQSSSTSSFPPSACPIVTRTPVFVRSSLPDNPVHPMHFWSCLRFPPPLSVSPFLRLLFPSSYHRIKYPPKQRPFLLISIVHTSTHILLCLSVPLRLHHTTASVYYLQALYCHSCLVFIPNIMFGFKSLTISTSIRLCDRNRLLRFRSESGGKYPFRNNLSPIPT</sequence>
<proteinExistence type="predicted"/>
<evidence type="ECO:0000313" key="2">
    <source>
        <dbReference type="EMBL" id="KAH8103070.1"/>
    </source>
</evidence>
<evidence type="ECO:0000313" key="3">
    <source>
        <dbReference type="Proteomes" id="UP000813824"/>
    </source>
</evidence>